<dbReference type="AlphaFoldDB" id="A0ABD1RNG8"/>
<dbReference type="Proteomes" id="UP001604277">
    <property type="component" value="Unassembled WGS sequence"/>
</dbReference>
<sequence>MTSYEISIQSKVIRVCLFIQNLCSFNPNLYQEDNDRFPKEESSECIIKVQAFSQEERRSSQLCFNWDIWDVEELQAVESFRQDFILDELLPEKLEDYHIMLRLLFFFSSYL</sequence>
<name>A0ABD1RNG8_9LAMI</name>
<organism evidence="1 2">
    <name type="scientific">Forsythia ovata</name>
    <dbReference type="NCBI Taxonomy" id="205694"/>
    <lineage>
        <taxon>Eukaryota</taxon>
        <taxon>Viridiplantae</taxon>
        <taxon>Streptophyta</taxon>
        <taxon>Embryophyta</taxon>
        <taxon>Tracheophyta</taxon>
        <taxon>Spermatophyta</taxon>
        <taxon>Magnoliopsida</taxon>
        <taxon>eudicotyledons</taxon>
        <taxon>Gunneridae</taxon>
        <taxon>Pentapetalae</taxon>
        <taxon>asterids</taxon>
        <taxon>lamiids</taxon>
        <taxon>Lamiales</taxon>
        <taxon>Oleaceae</taxon>
        <taxon>Forsythieae</taxon>
        <taxon>Forsythia</taxon>
    </lineage>
</organism>
<proteinExistence type="predicted"/>
<keyword evidence="2" id="KW-1185">Reference proteome</keyword>
<accession>A0ABD1RNG8</accession>
<gene>
    <name evidence="1" type="ORF">Fot_43241</name>
</gene>
<dbReference type="EMBL" id="JBFOLJ010000012">
    <property type="protein sequence ID" value="KAL2489949.1"/>
    <property type="molecule type" value="Genomic_DNA"/>
</dbReference>
<protein>
    <submittedName>
        <fullName evidence="1">Phosphatidylinositol/phosphatidylcholine transfer protein SFH12</fullName>
    </submittedName>
</protein>
<comment type="caution">
    <text evidence="1">The sequence shown here is derived from an EMBL/GenBank/DDBJ whole genome shotgun (WGS) entry which is preliminary data.</text>
</comment>
<evidence type="ECO:0000313" key="2">
    <source>
        <dbReference type="Proteomes" id="UP001604277"/>
    </source>
</evidence>
<evidence type="ECO:0000313" key="1">
    <source>
        <dbReference type="EMBL" id="KAL2489949.1"/>
    </source>
</evidence>
<reference evidence="2" key="1">
    <citation type="submission" date="2024-07" db="EMBL/GenBank/DDBJ databases">
        <title>Two chromosome-level genome assemblies of Korean endemic species Abeliophyllum distichum and Forsythia ovata (Oleaceae).</title>
        <authorList>
            <person name="Jang H."/>
        </authorList>
    </citation>
    <scope>NUCLEOTIDE SEQUENCE [LARGE SCALE GENOMIC DNA]</scope>
</reference>